<dbReference type="PANTHER" id="PTHR43757">
    <property type="entry name" value="AMINOMETHYLTRANSFERASE"/>
    <property type="match status" value="1"/>
</dbReference>
<dbReference type="GO" id="GO:0006546">
    <property type="term" value="P:glycine catabolic process"/>
    <property type="evidence" value="ECO:0007669"/>
    <property type="project" value="InterPro"/>
</dbReference>
<dbReference type="InterPro" id="IPR013977">
    <property type="entry name" value="GcvT_C"/>
</dbReference>
<evidence type="ECO:0000256" key="3">
    <source>
        <dbReference type="ARBA" id="ARBA00022576"/>
    </source>
</evidence>
<comment type="catalytic activity">
    <reaction evidence="6">
        <text>N(6)-[(R)-S(8)-aminomethyldihydrolipoyl]-L-lysyl-[protein] + (6S)-5,6,7,8-tetrahydrofolate = N(6)-[(R)-dihydrolipoyl]-L-lysyl-[protein] + (6R)-5,10-methylene-5,6,7,8-tetrahydrofolate + NH4(+)</text>
        <dbReference type="Rhea" id="RHEA:16945"/>
        <dbReference type="Rhea" id="RHEA-COMP:10475"/>
        <dbReference type="Rhea" id="RHEA-COMP:10492"/>
        <dbReference type="ChEBI" id="CHEBI:15636"/>
        <dbReference type="ChEBI" id="CHEBI:28938"/>
        <dbReference type="ChEBI" id="CHEBI:57453"/>
        <dbReference type="ChEBI" id="CHEBI:83100"/>
        <dbReference type="ChEBI" id="CHEBI:83143"/>
        <dbReference type="EC" id="2.1.2.10"/>
    </reaction>
</comment>
<organism evidence="10">
    <name type="scientific">uncultured delta proteobacterium</name>
    <dbReference type="NCBI Taxonomy" id="34034"/>
    <lineage>
        <taxon>Bacteria</taxon>
        <taxon>Deltaproteobacteria</taxon>
        <taxon>environmental samples</taxon>
    </lineage>
</organism>
<dbReference type="InterPro" id="IPR027266">
    <property type="entry name" value="TrmE/GcvT-like"/>
</dbReference>
<evidence type="ECO:0000313" key="10">
    <source>
        <dbReference type="EMBL" id="SBV94390.1"/>
    </source>
</evidence>
<dbReference type="NCBIfam" id="TIGR00528">
    <property type="entry name" value="gcvT"/>
    <property type="match status" value="1"/>
</dbReference>
<proteinExistence type="inferred from homology"/>
<evidence type="ECO:0000259" key="8">
    <source>
        <dbReference type="Pfam" id="PF01571"/>
    </source>
</evidence>
<evidence type="ECO:0000259" key="9">
    <source>
        <dbReference type="Pfam" id="PF08669"/>
    </source>
</evidence>
<feature type="binding site" evidence="7">
    <location>
        <position position="197"/>
    </location>
    <ligand>
        <name>substrate</name>
    </ligand>
</feature>
<evidence type="ECO:0000256" key="2">
    <source>
        <dbReference type="ARBA" id="ARBA00012616"/>
    </source>
</evidence>
<accession>A0A212J4K8</accession>
<dbReference type="GO" id="GO:0008483">
    <property type="term" value="F:transaminase activity"/>
    <property type="evidence" value="ECO:0007669"/>
    <property type="project" value="UniProtKB-KW"/>
</dbReference>
<dbReference type="FunFam" id="3.30.70.1400:FF:000001">
    <property type="entry name" value="Aminomethyltransferase"/>
    <property type="match status" value="1"/>
</dbReference>
<dbReference type="GO" id="GO:0004047">
    <property type="term" value="F:aminomethyltransferase activity"/>
    <property type="evidence" value="ECO:0007669"/>
    <property type="project" value="UniProtKB-EC"/>
</dbReference>
<feature type="domain" description="Aminomethyltransferase C-terminal" evidence="9">
    <location>
        <begin position="275"/>
        <end position="350"/>
    </location>
</feature>
<feature type="domain" description="GCVT N-terminal" evidence="8">
    <location>
        <begin position="9"/>
        <end position="254"/>
    </location>
</feature>
<dbReference type="Gene3D" id="3.30.1360.120">
    <property type="entry name" value="Probable tRNA modification gtpase trme, domain 1"/>
    <property type="match status" value="1"/>
</dbReference>
<dbReference type="Pfam" id="PF08669">
    <property type="entry name" value="GCV_T_C"/>
    <property type="match status" value="1"/>
</dbReference>
<dbReference type="PANTHER" id="PTHR43757:SF2">
    <property type="entry name" value="AMINOMETHYLTRANSFERASE, MITOCHONDRIAL"/>
    <property type="match status" value="1"/>
</dbReference>
<dbReference type="GO" id="GO:0005960">
    <property type="term" value="C:glycine cleavage complex"/>
    <property type="evidence" value="ECO:0007669"/>
    <property type="project" value="InterPro"/>
</dbReference>
<dbReference type="GO" id="GO:0005829">
    <property type="term" value="C:cytosol"/>
    <property type="evidence" value="ECO:0007669"/>
    <property type="project" value="TreeGrafter"/>
</dbReference>
<gene>
    <name evidence="10" type="ORF">KL86DPRO_10689</name>
</gene>
<dbReference type="NCBIfam" id="NF001567">
    <property type="entry name" value="PRK00389.1"/>
    <property type="match status" value="1"/>
</dbReference>
<name>A0A212J4K8_9DELT</name>
<dbReference type="Pfam" id="PF01571">
    <property type="entry name" value="GCV_T"/>
    <property type="match status" value="1"/>
</dbReference>
<dbReference type="SUPFAM" id="SSF101790">
    <property type="entry name" value="Aminomethyltransferase beta-barrel domain"/>
    <property type="match status" value="1"/>
</dbReference>
<evidence type="ECO:0000256" key="7">
    <source>
        <dbReference type="PIRSR" id="PIRSR006487-1"/>
    </source>
</evidence>
<dbReference type="GO" id="GO:0032259">
    <property type="term" value="P:methylation"/>
    <property type="evidence" value="ECO:0007669"/>
    <property type="project" value="UniProtKB-KW"/>
</dbReference>
<protein>
    <recommendedName>
        <fullName evidence="2">aminomethyltransferase</fullName>
        <ecNumber evidence="2">2.1.2.10</ecNumber>
    </recommendedName>
    <alternativeName>
        <fullName evidence="5">Glycine cleavage system T protein</fullName>
    </alternativeName>
</protein>
<dbReference type="AlphaFoldDB" id="A0A212J4K8"/>
<dbReference type="SUPFAM" id="SSF103025">
    <property type="entry name" value="Folate-binding domain"/>
    <property type="match status" value="1"/>
</dbReference>
<dbReference type="InterPro" id="IPR006222">
    <property type="entry name" value="GCVT_N"/>
</dbReference>
<evidence type="ECO:0000256" key="4">
    <source>
        <dbReference type="ARBA" id="ARBA00022679"/>
    </source>
</evidence>
<dbReference type="GO" id="GO:0008168">
    <property type="term" value="F:methyltransferase activity"/>
    <property type="evidence" value="ECO:0007669"/>
    <property type="project" value="UniProtKB-KW"/>
</dbReference>
<dbReference type="InterPro" id="IPR006223">
    <property type="entry name" value="GcvT"/>
</dbReference>
<dbReference type="PIRSF" id="PIRSF006487">
    <property type="entry name" value="GcvT"/>
    <property type="match status" value="1"/>
</dbReference>
<dbReference type="EC" id="2.1.2.10" evidence="2"/>
<keyword evidence="3" id="KW-0032">Aminotransferase</keyword>
<evidence type="ECO:0000256" key="6">
    <source>
        <dbReference type="ARBA" id="ARBA00047665"/>
    </source>
</evidence>
<evidence type="ECO:0000256" key="1">
    <source>
        <dbReference type="ARBA" id="ARBA00008609"/>
    </source>
</evidence>
<sequence>MTALLTTPLHTWHVAQKAKMAPFAGWDMPIQYKGIIAEHLHTREKASLFDICHMGEFILKGPGAKDALAKALTHNLETLKPGRCRYGFLLGEDGGICDDLIVYCLDTDHYMIVVNAACRASDYAAIASRLPAGLSLQDVSDETGKIDLQGPASLAALERILPGPWRQMPYFGLVQAEFDDAPLLVSRTGYTGELGFELYLPASKVLALWEACLADPDVEPAGLGARDTIRLEVGLPLYGQDLDTRHTPAEGGYAGMLTSDAAYIGKAGALTVREKLVGLSLEGRRSARHNDEVLLHGKKVGIVTSASFAPSLGHAVALAYIAAEHADAEQFTILASKTELPASRVALPFYTKGTARMKLA</sequence>
<reference evidence="10" key="1">
    <citation type="submission" date="2016-04" db="EMBL/GenBank/DDBJ databases">
        <authorList>
            <person name="Evans L.H."/>
            <person name="Alamgir A."/>
            <person name="Owens N."/>
            <person name="Weber N.D."/>
            <person name="Virtaneva K."/>
            <person name="Barbian K."/>
            <person name="Babar A."/>
            <person name="Rosenke K."/>
        </authorList>
    </citation>
    <scope>NUCLEOTIDE SEQUENCE</scope>
    <source>
        <strain evidence="10">86</strain>
    </source>
</reference>
<dbReference type="InterPro" id="IPR029043">
    <property type="entry name" value="GcvT/YgfZ_C"/>
</dbReference>
<evidence type="ECO:0000256" key="5">
    <source>
        <dbReference type="ARBA" id="ARBA00031395"/>
    </source>
</evidence>
<keyword evidence="4 10" id="KW-0808">Transferase</keyword>
<dbReference type="EMBL" id="FLUQ01000001">
    <property type="protein sequence ID" value="SBV94390.1"/>
    <property type="molecule type" value="Genomic_DNA"/>
</dbReference>
<keyword evidence="10" id="KW-0489">Methyltransferase</keyword>
<dbReference type="InterPro" id="IPR028896">
    <property type="entry name" value="GcvT/YgfZ/DmdA"/>
</dbReference>
<comment type="similarity">
    <text evidence="1">Belongs to the GcvT family.</text>
</comment>